<keyword evidence="1" id="KW-0233">DNA recombination</keyword>
<dbReference type="Proteomes" id="UP001492541">
    <property type="component" value="Chromosome"/>
</dbReference>
<protein>
    <recommendedName>
        <fullName evidence="4">Core-binding (CB) domain-containing protein</fullName>
    </recommendedName>
</protein>
<dbReference type="InterPro" id="IPR011010">
    <property type="entry name" value="DNA_brk_join_enz"/>
</dbReference>
<evidence type="ECO:0000313" key="3">
    <source>
        <dbReference type="Proteomes" id="UP001492541"/>
    </source>
</evidence>
<dbReference type="EMBL" id="CP087714">
    <property type="protein sequence ID" value="XAT63306.1"/>
    <property type="molecule type" value="Genomic_DNA"/>
</dbReference>
<evidence type="ECO:0008006" key="4">
    <source>
        <dbReference type="Google" id="ProtNLM"/>
    </source>
</evidence>
<keyword evidence="3" id="KW-1185">Reference proteome</keyword>
<evidence type="ECO:0000313" key="2">
    <source>
        <dbReference type="EMBL" id="XAT63306.1"/>
    </source>
</evidence>
<dbReference type="RefSeq" id="WP_193808370.1">
    <property type="nucleotide sequence ID" value="NZ_CP087714.1"/>
</dbReference>
<sequence length="330" mass="39568">MKFKIDDRTEEEYIFFRFTNNKTKDGQRRIEKIFKDLLEVTGREISRDSILKFQNWYMTKYSHHETRKKYYTNTRNFLEWLYKKTGDYRFRELKELLVTPKRPSKKINSILLREDDVRNVVSAIYKLPINPHDSKMRHYYSKIKFIAFVLLASYTGQRPESTLVKLTLNDIREALERDPPMLWIPEEKDKESFPHWVPLHPVVVEWLKPVIEFYDIHPQGPSDNRLFHKYPVYKLLKKINVKAIHTGIPIRPSHFRKFFEQMCNNVLMVHPGLRDYIMAHNTGSLDVQSYDGKLPSEIYYQYMEKWGKVNLVPPEVKLEELIHNLSPTGD</sequence>
<accession>A0ABZ3H294</accession>
<evidence type="ECO:0000256" key="1">
    <source>
        <dbReference type="ARBA" id="ARBA00023172"/>
    </source>
</evidence>
<dbReference type="GeneID" id="90449742"/>
<dbReference type="Gene3D" id="1.10.443.10">
    <property type="entry name" value="Intergrase catalytic core"/>
    <property type="match status" value="1"/>
</dbReference>
<name>A0ABZ3H294_GEOAI</name>
<proteinExistence type="predicted"/>
<organism evidence="2 3">
    <name type="scientific">Geoglobus acetivorans</name>
    <dbReference type="NCBI Taxonomy" id="565033"/>
    <lineage>
        <taxon>Archaea</taxon>
        <taxon>Methanobacteriati</taxon>
        <taxon>Methanobacteriota</taxon>
        <taxon>Archaeoglobi</taxon>
        <taxon>Archaeoglobales</taxon>
        <taxon>Archaeoglobaceae</taxon>
        <taxon>Geoglobus</taxon>
    </lineage>
</organism>
<reference evidence="2 3" key="1">
    <citation type="submission" date="2021-11" db="EMBL/GenBank/DDBJ databases">
        <title>Whole genome of Geoglobus acetivorans.</title>
        <authorList>
            <person name="Liu D."/>
        </authorList>
    </citation>
    <scope>NUCLEOTIDE SEQUENCE [LARGE SCALE GENOMIC DNA]</scope>
    <source>
        <strain evidence="2 3">SBH6</strain>
    </source>
</reference>
<dbReference type="InterPro" id="IPR013762">
    <property type="entry name" value="Integrase-like_cat_sf"/>
</dbReference>
<gene>
    <name evidence="2" type="ORF">LPQ35_08580</name>
</gene>
<dbReference type="SUPFAM" id="SSF56349">
    <property type="entry name" value="DNA breaking-rejoining enzymes"/>
    <property type="match status" value="1"/>
</dbReference>